<evidence type="ECO:0000313" key="2">
    <source>
        <dbReference type="EMBL" id="BDZ41879.1"/>
    </source>
</evidence>
<reference evidence="3" key="1">
    <citation type="journal article" date="2019" name="Int. J. Syst. Evol. Microbiol.">
        <title>The Global Catalogue of Microorganisms (GCM) 10K type strain sequencing project: providing services to taxonomists for standard genome sequencing and annotation.</title>
        <authorList>
            <consortium name="The Broad Institute Genomics Platform"/>
            <consortium name="The Broad Institute Genome Sequencing Center for Infectious Disease"/>
            <person name="Wu L."/>
            <person name="Ma J."/>
        </authorList>
    </citation>
    <scope>NUCLEOTIDE SEQUENCE [LARGE SCALE GENOMIC DNA]</scope>
    <source>
        <strain evidence="3">NBRC 108565</strain>
    </source>
</reference>
<dbReference type="EMBL" id="AP027729">
    <property type="protein sequence ID" value="BDZ41879.1"/>
    <property type="molecule type" value="Genomic_DNA"/>
</dbReference>
<evidence type="ECO:0000313" key="3">
    <source>
        <dbReference type="Proteomes" id="UP001321475"/>
    </source>
</evidence>
<accession>A0ABM8G176</accession>
<feature type="compositionally biased region" description="Low complexity" evidence="1">
    <location>
        <begin position="30"/>
        <end position="56"/>
    </location>
</feature>
<organism evidence="2 3">
    <name type="scientific">Paraoerskovia sediminicola</name>
    <dbReference type="NCBI Taxonomy" id="1138587"/>
    <lineage>
        <taxon>Bacteria</taxon>
        <taxon>Bacillati</taxon>
        <taxon>Actinomycetota</taxon>
        <taxon>Actinomycetes</taxon>
        <taxon>Micrococcales</taxon>
        <taxon>Cellulomonadaceae</taxon>
        <taxon>Paraoerskovia</taxon>
    </lineage>
</organism>
<gene>
    <name evidence="2" type="ORF">GCM10025865_11780</name>
</gene>
<name>A0ABM8G176_9CELL</name>
<evidence type="ECO:0008006" key="4">
    <source>
        <dbReference type="Google" id="ProtNLM"/>
    </source>
</evidence>
<feature type="compositionally biased region" description="Acidic residues" evidence="1">
    <location>
        <begin position="1"/>
        <end position="15"/>
    </location>
</feature>
<feature type="compositionally biased region" description="Basic and acidic residues" evidence="1">
    <location>
        <begin position="67"/>
        <end position="93"/>
    </location>
</feature>
<feature type="compositionally biased region" description="Basic and acidic residues" evidence="1">
    <location>
        <begin position="100"/>
        <end position="110"/>
    </location>
</feature>
<keyword evidence="3" id="KW-1185">Reference proteome</keyword>
<proteinExistence type="predicted"/>
<protein>
    <recommendedName>
        <fullName evidence="4">Pyrroloquinoline-quinone binding quinoprotein</fullName>
    </recommendedName>
</protein>
<evidence type="ECO:0000256" key="1">
    <source>
        <dbReference type="SAM" id="MobiDB-lite"/>
    </source>
</evidence>
<sequence>MIFDLVEVEGDEPEPETLVAGGPLGGAGTATGTATGTPTGSGTTDTTATDTRTGGRQSLWSVGFGDDDARHDARHDSRQDPRRGSRHDPRDGSRPSTADDTGRHSGREDDPVSAEEPSAGARPETAAHRLAVRVGAPVGAALVLAGGLGFAVAGLHDDAAAQASFLSPRGVVAPVPGEPVPTWELDVVRGAGYVARWGDVVVVDEIVGGLQAIDPATGESRWTLDLGVLPTAGR</sequence>
<dbReference type="Proteomes" id="UP001321475">
    <property type="component" value="Chromosome"/>
</dbReference>
<feature type="region of interest" description="Disordered" evidence="1">
    <location>
        <begin position="1"/>
        <end position="124"/>
    </location>
</feature>